<gene>
    <name evidence="1" type="ORF">PENTCL1PPCAC_14341</name>
</gene>
<dbReference type="Proteomes" id="UP001432027">
    <property type="component" value="Unassembled WGS sequence"/>
</dbReference>
<comment type="caution">
    <text evidence="1">The sequence shown here is derived from an EMBL/GenBank/DDBJ whole genome shotgun (WGS) entry which is preliminary data.</text>
</comment>
<dbReference type="EMBL" id="BTSX01000004">
    <property type="protein sequence ID" value="GMS92166.1"/>
    <property type="molecule type" value="Genomic_DNA"/>
</dbReference>
<proteinExistence type="predicted"/>
<organism evidence="1 2">
    <name type="scientific">Pristionchus entomophagus</name>
    <dbReference type="NCBI Taxonomy" id="358040"/>
    <lineage>
        <taxon>Eukaryota</taxon>
        <taxon>Metazoa</taxon>
        <taxon>Ecdysozoa</taxon>
        <taxon>Nematoda</taxon>
        <taxon>Chromadorea</taxon>
        <taxon>Rhabditida</taxon>
        <taxon>Rhabditina</taxon>
        <taxon>Diplogasteromorpha</taxon>
        <taxon>Diplogasteroidea</taxon>
        <taxon>Neodiplogasteridae</taxon>
        <taxon>Pristionchus</taxon>
    </lineage>
</organism>
<keyword evidence="2" id="KW-1185">Reference proteome</keyword>
<feature type="non-terminal residue" evidence="1">
    <location>
        <position position="1"/>
    </location>
</feature>
<feature type="non-terminal residue" evidence="1">
    <location>
        <position position="124"/>
    </location>
</feature>
<reference evidence="1" key="1">
    <citation type="submission" date="2023-10" db="EMBL/GenBank/DDBJ databases">
        <title>Genome assembly of Pristionchus species.</title>
        <authorList>
            <person name="Yoshida K."/>
            <person name="Sommer R.J."/>
        </authorList>
    </citation>
    <scope>NUCLEOTIDE SEQUENCE</scope>
    <source>
        <strain evidence="1">RS0144</strain>
    </source>
</reference>
<evidence type="ECO:0000313" key="1">
    <source>
        <dbReference type="EMBL" id="GMS92166.1"/>
    </source>
</evidence>
<evidence type="ECO:0000313" key="2">
    <source>
        <dbReference type="Proteomes" id="UP001432027"/>
    </source>
</evidence>
<accession>A0AAV5TGJ0</accession>
<protein>
    <submittedName>
        <fullName evidence="1">Uncharacterized protein</fullName>
    </submittedName>
</protein>
<sequence length="124" mass="13813">LILVSSLLQLCVAEPPNLLFHGAQLRREMEMSTKDQSSVWEQAIFDKDHFMDARQIIDGLGQNSHLLPAECAQDIDLLIKAILEFEEGALSGNVTLTDFDRNVLLPMLDSAGRIGPGILRVHIY</sequence>
<name>A0AAV5TGJ0_9BILA</name>
<dbReference type="AlphaFoldDB" id="A0AAV5TGJ0"/>